<evidence type="ECO:0000313" key="3">
    <source>
        <dbReference type="Proteomes" id="UP000013984"/>
    </source>
</evidence>
<sequence>MLKHIKMHFKTDQNDRLILILFCISLQILILIRIKFPILRGLNDTFIENILTSSITIEITNDLSVGFISACIFYFLVTIIPKVRLITESTYTLNSLLASLLDSYNRTRVFGHETPITHVDRSTLSIEWLDKTVEKLKKHDTQFLSLKFALATAHTRYDDFKNTLQLANTLGAKPTLKWIVIVDKVRLIAENYDKQPFVNNERIRSIDDPNIDDDIGLFKKTLEFRFQEFCEEVRDWIIIYDSYEVK</sequence>
<reference evidence="2" key="1">
    <citation type="submission" date="2013-04" db="EMBL/GenBank/DDBJ databases">
        <authorList>
            <person name="Harkins D.M."/>
            <person name="Durkin A.S."/>
            <person name="Brinkac L.M."/>
            <person name="Haft D.H."/>
            <person name="Selengut J.D."/>
            <person name="Sanka R."/>
            <person name="DePew J."/>
            <person name="Purushe J."/>
            <person name="Galloway R.L."/>
            <person name="Vinetz J.M."/>
            <person name="Sutton G.G."/>
            <person name="Nierman W.C."/>
            <person name="Fouts D.E."/>
        </authorList>
    </citation>
    <scope>NUCLEOTIDE SEQUENCE [LARGE SCALE GENOMIC DNA]</scope>
    <source>
        <strain evidence="2">CDC</strain>
    </source>
</reference>
<gene>
    <name evidence="2" type="ORF">LEP1GSC195_1478</name>
</gene>
<proteinExistence type="predicted"/>
<keyword evidence="1" id="KW-0812">Transmembrane</keyword>
<keyword evidence="1" id="KW-1133">Transmembrane helix</keyword>
<comment type="caution">
    <text evidence="2">The sequence shown here is derived from an EMBL/GenBank/DDBJ whole genome shotgun (WGS) entry which is preliminary data.</text>
</comment>
<keyword evidence="3" id="KW-1185">Reference proteome</keyword>
<protein>
    <submittedName>
        <fullName evidence="2">Uncharacterized protein</fullName>
    </submittedName>
</protein>
<keyword evidence="1" id="KW-0472">Membrane</keyword>
<feature type="transmembrane region" description="Helical" evidence="1">
    <location>
        <begin position="63"/>
        <end position="80"/>
    </location>
</feature>
<accession>R9A7W8</accession>
<dbReference type="AlphaFoldDB" id="R9A7W8"/>
<name>R9A7W8_9LEPT</name>
<evidence type="ECO:0000313" key="2">
    <source>
        <dbReference type="EMBL" id="EOQ98283.1"/>
    </source>
</evidence>
<dbReference type="EMBL" id="AOGZ02000005">
    <property type="protein sequence ID" value="EOQ98283.1"/>
    <property type="molecule type" value="Genomic_DNA"/>
</dbReference>
<organism evidence="2 3">
    <name type="scientific">Leptospira wolbachii serovar Codice str. CDC</name>
    <dbReference type="NCBI Taxonomy" id="1218599"/>
    <lineage>
        <taxon>Bacteria</taxon>
        <taxon>Pseudomonadati</taxon>
        <taxon>Spirochaetota</taxon>
        <taxon>Spirochaetia</taxon>
        <taxon>Leptospirales</taxon>
        <taxon>Leptospiraceae</taxon>
        <taxon>Leptospira</taxon>
    </lineage>
</organism>
<dbReference type="Proteomes" id="UP000013984">
    <property type="component" value="Unassembled WGS sequence"/>
</dbReference>
<feature type="transmembrane region" description="Helical" evidence="1">
    <location>
        <begin position="16"/>
        <end position="34"/>
    </location>
</feature>
<evidence type="ECO:0000256" key="1">
    <source>
        <dbReference type="SAM" id="Phobius"/>
    </source>
</evidence>